<name>A0A1G6ISI0_9FIRM</name>
<dbReference type="UniPathway" id="UPA00356">
    <property type="reaction ID" value="UER00440"/>
</dbReference>
<feature type="binding site" evidence="4">
    <location>
        <begin position="10"/>
        <end position="11"/>
    </location>
    <ligand>
        <name>NADP(+)</name>
        <dbReference type="ChEBI" id="CHEBI:58349"/>
    </ligand>
</feature>
<feature type="domain" description="NAD-dependent epimerase/dehydratase" evidence="5">
    <location>
        <begin position="2"/>
        <end position="243"/>
    </location>
</feature>
<proteinExistence type="inferred from homology"/>
<sequence length="328" mass="37380">MIIVTGGAGFIGSNIVKGLNERGRDDILVVDNLTNMVKFKNIQGLKVMDYMDKIAFGEAILDGMFDHEKIDVIFHEGACSDTMEYNGKYMMENNFEYTKNLFHFATDRKIQFMYASSASTYGSGKHGFIEKPECEEALNVYAFSKLFMDNYIRRYLDELESQVVGLRYFNVYGPQENHKGKMASMAFQMYNQFKAEGKVKLFEGYDGYGPGEQTRDFVYVKDVVKVNFFFWDHPELKGIFNCGTGHAHPFNTVAKAVLNHFGAPMEKLEYVPFPDVLKGKYQSYTQADETGLLSVGYDGGFTDIEEAVEEYCQVLDQTGGYYTRQNHA</sequence>
<comment type="pathway">
    <text evidence="4">Nucleotide-sugar biosynthesis; ADP-L-glycero-beta-D-manno-heptose biosynthesis; ADP-L-glycero-beta-D-manno-heptose from D-glycero-beta-D-manno-heptose 7-phosphate: step 4/4.</text>
</comment>
<dbReference type="PANTHER" id="PTHR43103:SF3">
    <property type="entry name" value="ADP-L-GLYCERO-D-MANNO-HEPTOSE-6-EPIMERASE"/>
    <property type="match status" value="1"/>
</dbReference>
<dbReference type="SUPFAM" id="SSF51735">
    <property type="entry name" value="NAD(P)-binding Rossmann-fold domains"/>
    <property type="match status" value="1"/>
</dbReference>
<feature type="binding site" evidence="4">
    <location>
        <position position="170"/>
    </location>
    <ligand>
        <name>substrate</name>
    </ligand>
</feature>
<dbReference type="EC" id="5.1.3.20" evidence="4"/>
<feature type="binding site" evidence="4">
    <location>
        <position position="181"/>
    </location>
    <ligand>
        <name>substrate</name>
    </ligand>
</feature>
<feature type="binding site" evidence="4">
    <location>
        <position position="38"/>
    </location>
    <ligand>
        <name>NADP(+)</name>
        <dbReference type="ChEBI" id="CHEBI:58349"/>
    </ligand>
</feature>
<dbReference type="GO" id="GO:0005975">
    <property type="term" value="P:carbohydrate metabolic process"/>
    <property type="evidence" value="ECO:0007669"/>
    <property type="project" value="UniProtKB-UniRule"/>
</dbReference>
<comment type="catalytic activity">
    <reaction evidence="4">
        <text>ADP-D-glycero-beta-D-manno-heptose = ADP-L-glycero-beta-D-manno-heptose</text>
        <dbReference type="Rhea" id="RHEA:17577"/>
        <dbReference type="ChEBI" id="CHEBI:59967"/>
        <dbReference type="ChEBI" id="CHEBI:61506"/>
        <dbReference type="EC" id="5.1.3.20"/>
    </reaction>
</comment>
<comment type="similarity">
    <text evidence="4">Belongs to the NAD(P)-dependent epimerase/dehydratase family. HldD subfamily.</text>
</comment>
<evidence type="ECO:0000256" key="3">
    <source>
        <dbReference type="ARBA" id="ARBA00023277"/>
    </source>
</evidence>
<dbReference type="InterPro" id="IPR011912">
    <property type="entry name" value="Heptose_epim"/>
</dbReference>
<evidence type="ECO:0000256" key="4">
    <source>
        <dbReference type="HAMAP-Rule" id="MF_01601"/>
    </source>
</evidence>
<dbReference type="CDD" id="cd05248">
    <property type="entry name" value="ADP_GME_SDR_e"/>
    <property type="match status" value="1"/>
</dbReference>
<comment type="cofactor">
    <cofactor evidence="4">
        <name>NADP(+)</name>
        <dbReference type="ChEBI" id="CHEBI:58349"/>
    </cofactor>
    <text evidence="4">Binds 1 NADP(+) per subunit.</text>
</comment>
<dbReference type="PANTHER" id="PTHR43103">
    <property type="entry name" value="NUCLEOSIDE-DIPHOSPHATE-SUGAR EPIMERASE"/>
    <property type="match status" value="1"/>
</dbReference>
<dbReference type="GO" id="GO:0008712">
    <property type="term" value="F:ADP-glyceromanno-heptose 6-epimerase activity"/>
    <property type="evidence" value="ECO:0007669"/>
    <property type="project" value="UniProtKB-UniRule"/>
</dbReference>
<evidence type="ECO:0000256" key="1">
    <source>
        <dbReference type="ARBA" id="ARBA00022857"/>
    </source>
</evidence>
<dbReference type="HAMAP" id="MF_01601">
    <property type="entry name" value="Heptose_epimerase"/>
    <property type="match status" value="1"/>
</dbReference>
<feature type="binding site" evidence="4">
    <location>
        <position position="179"/>
    </location>
    <ligand>
        <name>NADP(+)</name>
        <dbReference type="ChEBI" id="CHEBI:58349"/>
    </ligand>
</feature>
<evidence type="ECO:0000256" key="2">
    <source>
        <dbReference type="ARBA" id="ARBA00023235"/>
    </source>
</evidence>
<dbReference type="Gene3D" id="3.40.50.720">
    <property type="entry name" value="NAD(P)-binding Rossmann-like Domain"/>
    <property type="match status" value="1"/>
</dbReference>
<evidence type="ECO:0000313" key="7">
    <source>
        <dbReference type="Proteomes" id="UP000198943"/>
    </source>
</evidence>
<feature type="binding site" evidence="4">
    <location>
        <position position="188"/>
    </location>
    <ligand>
        <name>substrate</name>
    </ligand>
</feature>
<feature type="binding site" evidence="4">
    <location>
        <position position="215"/>
    </location>
    <ligand>
        <name>substrate</name>
    </ligand>
</feature>
<dbReference type="Pfam" id="PF01370">
    <property type="entry name" value="Epimerase"/>
    <property type="match status" value="1"/>
</dbReference>
<feature type="binding site" evidence="4">
    <location>
        <begin position="31"/>
        <end position="32"/>
    </location>
    <ligand>
        <name>NADP(+)</name>
        <dbReference type="ChEBI" id="CHEBI:58349"/>
    </ligand>
</feature>
<evidence type="ECO:0000313" key="6">
    <source>
        <dbReference type="EMBL" id="SDC09467.1"/>
    </source>
</evidence>
<keyword evidence="7" id="KW-1185">Reference proteome</keyword>
<evidence type="ECO:0000259" key="5">
    <source>
        <dbReference type="Pfam" id="PF01370"/>
    </source>
</evidence>
<reference evidence="7" key="1">
    <citation type="submission" date="2016-10" db="EMBL/GenBank/DDBJ databases">
        <authorList>
            <person name="Varghese N."/>
            <person name="Submissions S."/>
        </authorList>
    </citation>
    <scope>NUCLEOTIDE SEQUENCE [LARGE SCALE GENOMIC DNA]</scope>
    <source>
        <strain evidence="7">DSM 11005</strain>
    </source>
</reference>
<dbReference type="GO" id="GO:0097171">
    <property type="term" value="P:ADP-L-glycero-beta-D-manno-heptose biosynthetic process"/>
    <property type="evidence" value="ECO:0007669"/>
    <property type="project" value="UniProtKB-UniPathway"/>
</dbReference>
<keyword evidence="3 4" id="KW-0119">Carbohydrate metabolism</keyword>
<gene>
    <name evidence="4" type="primary">hldD</name>
    <name evidence="6" type="ORF">SAMN04487864_102212</name>
</gene>
<dbReference type="InterPro" id="IPR036291">
    <property type="entry name" value="NAD(P)-bd_dom_sf"/>
</dbReference>
<dbReference type="AlphaFoldDB" id="A0A1G6ISI0"/>
<dbReference type="RefSeq" id="WP_093729380.1">
    <property type="nucleotide sequence ID" value="NZ_FMYW01000002.1"/>
</dbReference>
<feature type="binding site" evidence="4">
    <location>
        <position position="281"/>
    </location>
    <ligand>
        <name>substrate</name>
    </ligand>
</feature>
<protein>
    <recommendedName>
        <fullName evidence="4">ADP-L-glycero-D-manno-heptose-6-epimerase</fullName>
        <ecNumber evidence="4">5.1.3.20</ecNumber>
    </recommendedName>
    <alternativeName>
        <fullName evidence="4">ADP-L-glycero-beta-D-manno-heptose-6-epimerase</fullName>
        <shortName evidence="4">ADP-glyceromanno-heptose 6-epimerase</shortName>
        <shortName evidence="4">ADP-hep 6-epimerase</shortName>
        <shortName evidence="4">AGME</shortName>
    </alternativeName>
</protein>
<accession>A0A1G6ISI0</accession>
<dbReference type="InterPro" id="IPR001509">
    <property type="entry name" value="Epimerase_deHydtase"/>
</dbReference>
<keyword evidence="1 4" id="KW-0521">NADP</keyword>
<organism evidence="6 7">
    <name type="scientific">Succiniclasticum ruminis</name>
    <dbReference type="NCBI Taxonomy" id="40841"/>
    <lineage>
        <taxon>Bacteria</taxon>
        <taxon>Bacillati</taxon>
        <taxon>Bacillota</taxon>
        <taxon>Negativicutes</taxon>
        <taxon>Acidaminococcales</taxon>
        <taxon>Acidaminococcaceae</taxon>
        <taxon>Succiniclasticum</taxon>
    </lineage>
</organism>
<dbReference type="Gene3D" id="3.90.25.10">
    <property type="entry name" value="UDP-galactose 4-epimerase, domain 1"/>
    <property type="match status" value="1"/>
</dbReference>
<feature type="binding site" evidence="4">
    <location>
        <begin position="76"/>
        <end position="80"/>
    </location>
    <ligand>
        <name>NADP(+)</name>
        <dbReference type="ChEBI" id="CHEBI:58349"/>
    </ligand>
</feature>
<dbReference type="NCBIfam" id="TIGR02197">
    <property type="entry name" value="heptose_epim"/>
    <property type="match status" value="1"/>
</dbReference>
<comment type="domain">
    <text evidence="4">Contains a large N-terminal NADP-binding domain, and a smaller C-terminal substrate-binding domain.</text>
</comment>
<dbReference type="OrthoDB" id="9766450at2"/>
<dbReference type="Proteomes" id="UP000198943">
    <property type="component" value="Unassembled WGS sequence"/>
</dbReference>
<feature type="active site" description="Proton acceptor" evidence="4">
    <location>
        <position position="141"/>
    </location>
</feature>
<dbReference type="EMBL" id="FMYW01000002">
    <property type="protein sequence ID" value="SDC09467.1"/>
    <property type="molecule type" value="Genomic_DNA"/>
</dbReference>
<feature type="binding site" evidence="4">
    <location>
        <position position="171"/>
    </location>
    <ligand>
        <name>NADP(+)</name>
        <dbReference type="ChEBI" id="CHEBI:58349"/>
    </ligand>
</feature>
<feature type="active site" description="Proton acceptor" evidence="4">
    <location>
        <position position="179"/>
    </location>
</feature>
<feature type="binding site" evidence="4">
    <location>
        <position position="93"/>
    </location>
    <ligand>
        <name>NADP(+)</name>
        <dbReference type="ChEBI" id="CHEBI:58349"/>
    </ligand>
</feature>
<dbReference type="GO" id="GO:0050661">
    <property type="term" value="F:NADP binding"/>
    <property type="evidence" value="ECO:0007669"/>
    <property type="project" value="InterPro"/>
</dbReference>
<comment type="subunit">
    <text evidence="4">Homopentamer.</text>
</comment>
<comment type="function">
    <text evidence="4">Catalyzes the interconversion between ADP-D-glycero-beta-D-manno-heptose and ADP-L-glycero-beta-D-manno-heptose via an epimerization at carbon 6 of the heptose.</text>
</comment>
<feature type="binding site" evidence="4">
    <location>
        <position position="145"/>
    </location>
    <ligand>
        <name>NADP(+)</name>
        <dbReference type="ChEBI" id="CHEBI:58349"/>
    </ligand>
</feature>
<feature type="binding site" evidence="4">
    <location>
        <position position="53"/>
    </location>
    <ligand>
        <name>NADP(+)</name>
        <dbReference type="ChEBI" id="CHEBI:58349"/>
    </ligand>
</feature>
<keyword evidence="2 4" id="KW-0413">Isomerase</keyword>
<feature type="binding site" evidence="4">
    <location>
        <begin position="202"/>
        <end position="205"/>
    </location>
    <ligand>
        <name>substrate</name>
    </ligand>
</feature>